<sequence>MTSSPATAASSNLDDITASLFYQLRDKNRVYDFDILQCPKCPERLEALELDVYQENGQTYQRIWWTCRGIKNQSCHFPLWVPREIFWTKRTEEQMRTGYIPLPNIHLLPQRLWYLYPNVFRDKLSRGNINSTKKNNSGTVTPSSGHATRGSSVRPESALTENEECSRDSFLSTPLLSHGTSPCVPNEMEMWESEVPIQQIRIDEEGSLELIEDVRLPSANSQLNASDQKDYEWKSSGNVEGKDTMCNSKPWEMCPVPECVVTAEFPLDSFTDSFVQFCSQTDSLAQHQQEQFERTNSREQEIHSDNGGIIVEVLRPTPQNNISHTDQDFVKEAECDSEIPTKTIIKRKQNASFEKMFDVAACGDSISGSGCSLDRISVVVPSVNTKVRESVNIAQIREIFQKQKRQRSNSVDVNNDRAVASLVKELVVRVALERDFIRNEETSLSLCGGQTQNYLLKTISLEEAKRDFGDLTLEELMKGVNNLRSSAAAQNCLRRWPKTEINVQGRQPIVDHRLEEGVDKYTPYFEKNDSETSTKISTEMTTNLGVRPSLRKRRSESVDRPAVPRNLPADQKYIAAVEMALKQSIKGIKGPKETSPIPRTSILKGSPSNFRPDMISNEIFDSLNWRRPVHFGGRTNLDAFVTAYNLRYNRAEYLDALGSELCKRKIMKFVPSIPVKQQRLVRRMQQRRSGQEGTIDLETLKKAVDPNALRVQIAHRLGIKDLDSILPCSKIGNNQDNEINSKMQHIASAPLTVSPGICESVSMEYIHSSKDGHRKQLIFTGFIGEQASVSTLSESLCSLPISEYESKVKTEKERELKAPFILSFNDPEVDALVHRKYNVVCFSQGTSTSRIEYVDFESAFEEYENDEVQQLDAFFDTHFKSLVGEKEKVKWSECRDLVEVPGEQEWKLRCMAEAFPQYCWKYAEPQVIAHYHYNVATTADAPARQPAATLPVFYAHLPNSFSPYDFSIQPKSLNRARERLYQHIQAVYSAKNEFVISIDQILKFSKGSGVIVDLVDIGNDSIVKVENVRPLLKVFGRLPPLALRCRMKDVDMNDLTVEKVNAFQNLIKSCGDVVRVELADVSSVPFLVNLYHPTVQGTNLGKLFYRCEEHAEHIAARERRWNKKLARMNNDFSHHCTDEGSFEDEYLQLTHVLHLERLLKPITDEPLYISHIENSRFIYLHCEYHKKTIKKLEKHLCTKWPELKIVPEKWLIPTLACAYSDGFACSPCRVIVAEVGDQIVCLRSVDHGWKKNIPKADCLSGSLRFLTREFSETPLMYVCCLPNSTQYHPHRSETNILRSILPTGTMVNIRRSPCKRSLPFKVDIFLENNKSVIDIFEQLRIERRVIHPCFDLVPYRPSVCSELYEPDCNYQEDLEIFQPFAKGRLEYADL</sequence>
<dbReference type="Gene3D" id="2.30.30.140">
    <property type="match status" value="1"/>
</dbReference>
<feature type="region of interest" description="Disordered" evidence="1">
    <location>
        <begin position="530"/>
        <end position="564"/>
    </location>
</feature>
<organism evidence="2 3">
    <name type="scientific">Elaeophora elaphi</name>
    <dbReference type="NCBI Taxonomy" id="1147741"/>
    <lineage>
        <taxon>Eukaryota</taxon>
        <taxon>Metazoa</taxon>
        <taxon>Ecdysozoa</taxon>
        <taxon>Nematoda</taxon>
        <taxon>Chromadorea</taxon>
        <taxon>Rhabditida</taxon>
        <taxon>Spirurina</taxon>
        <taxon>Spiruromorpha</taxon>
        <taxon>Filarioidea</taxon>
        <taxon>Onchocercidae</taxon>
        <taxon>Elaeophora</taxon>
    </lineage>
</organism>
<feature type="compositionally biased region" description="Polar residues" evidence="1">
    <location>
        <begin position="127"/>
        <end position="151"/>
    </location>
</feature>
<dbReference type="InterPro" id="IPR035437">
    <property type="entry name" value="SNase_OB-fold_sf"/>
</dbReference>
<feature type="region of interest" description="Disordered" evidence="1">
    <location>
        <begin position="588"/>
        <end position="608"/>
    </location>
</feature>
<name>A0A0R3RWE0_9BILA</name>
<dbReference type="Gene3D" id="2.40.50.90">
    <property type="match status" value="1"/>
</dbReference>
<reference evidence="3" key="1">
    <citation type="submission" date="2017-02" db="UniProtKB">
        <authorList>
            <consortium name="WormBaseParasite"/>
        </authorList>
    </citation>
    <scope>IDENTIFICATION</scope>
</reference>
<evidence type="ECO:0000313" key="2">
    <source>
        <dbReference type="Proteomes" id="UP000050640"/>
    </source>
</evidence>
<dbReference type="SUPFAM" id="SSF63748">
    <property type="entry name" value="Tudor/PWWP/MBT"/>
    <property type="match status" value="1"/>
</dbReference>
<dbReference type="Proteomes" id="UP000050640">
    <property type="component" value="Unplaced"/>
</dbReference>
<evidence type="ECO:0000256" key="1">
    <source>
        <dbReference type="SAM" id="MobiDB-lite"/>
    </source>
</evidence>
<evidence type="ECO:0000313" key="3">
    <source>
        <dbReference type="WBParaSite" id="EEL_0000647401-mRNA-1"/>
    </source>
</evidence>
<keyword evidence="2" id="KW-1185">Reference proteome</keyword>
<proteinExistence type="predicted"/>
<accession>A0A0R3RWE0</accession>
<protein>
    <submittedName>
        <fullName evidence="3">Tudor domain-containing protein</fullName>
    </submittedName>
</protein>
<feature type="compositionally biased region" description="Polar residues" evidence="1">
    <location>
        <begin position="533"/>
        <end position="544"/>
    </location>
</feature>
<feature type="region of interest" description="Disordered" evidence="1">
    <location>
        <begin position="127"/>
        <end position="158"/>
    </location>
</feature>
<dbReference type="WBParaSite" id="EEL_0000647401-mRNA-1">
    <property type="protein sequence ID" value="EEL_0000647401-mRNA-1"/>
    <property type="gene ID" value="EEL_0000647401"/>
</dbReference>